<proteinExistence type="predicted"/>
<name>A0ABU2CE36_9BURK</name>
<feature type="transmembrane region" description="Helical" evidence="1">
    <location>
        <begin position="146"/>
        <end position="166"/>
    </location>
</feature>
<comment type="caution">
    <text evidence="2">The sequence shown here is derived from an EMBL/GenBank/DDBJ whole genome shotgun (WGS) entry which is preliminary data.</text>
</comment>
<feature type="transmembrane region" description="Helical" evidence="1">
    <location>
        <begin position="172"/>
        <end position="194"/>
    </location>
</feature>
<feature type="transmembrane region" description="Helical" evidence="1">
    <location>
        <begin position="101"/>
        <end position="125"/>
    </location>
</feature>
<sequence length="209" mass="22757">MSTSAMQQVHHVVICEGCDAVYQKAVLGRGQVARCPRCGTELERYTGRAQQRILPMVLAGLLMFAVANLFPIVAISLGGQYSEVTLAGAVQALSQEGMAEVALLVLATTLLFPLMQLLILLYLLVPLPRQRRPLGFAWLVRILQSLLPWGMVEVFLLGVLVAIIKLTSSAEVIIGPALGAFVALTVLLTVILSFQPRNFWHMAFAESTE</sequence>
<evidence type="ECO:0000313" key="3">
    <source>
        <dbReference type="Proteomes" id="UP001180487"/>
    </source>
</evidence>
<dbReference type="Pfam" id="PF04403">
    <property type="entry name" value="PqiA"/>
    <property type="match status" value="1"/>
</dbReference>
<keyword evidence="3" id="KW-1185">Reference proteome</keyword>
<organism evidence="2 3">
    <name type="scientific">Rhodoferax ferrireducens</name>
    <dbReference type="NCBI Taxonomy" id="192843"/>
    <lineage>
        <taxon>Bacteria</taxon>
        <taxon>Pseudomonadati</taxon>
        <taxon>Pseudomonadota</taxon>
        <taxon>Betaproteobacteria</taxon>
        <taxon>Burkholderiales</taxon>
        <taxon>Comamonadaceae</taxon>
        <taxon>Rhodoferax</taxon>
    </lineage>
</organism>
<dbReference type="EMBL" id="JAVDXT010000004">
    <property type="protein sequence ID" value="MDR7379472.1"/>
    <property type="molecule type" value="Genomic_DNA"/>
</dbReference>
<accession>A0ABU2CE36</accession>
<keyword evidence="1" id="KW-1133">Transmembrane helix</keyword>
<feature type="transmembrane region" description="Helical" evidence="1">
    <location>
        <begin position="53"/>
        <end position="81"/>
    </location>
</feature>
<gene>
    <name evidence="2" type="ORF">J2X19_004166</name>
</gene>
<evidence type="ECO:0000313" key="2">
    <source>
        <dbReference type="EMBL" id="MDR7379472.1"/>
    </source>
</evidence>
<evidence type="ECO:0000256" key="1">
    <source>
        <dbReference type="SAM" id="Phobius"/>
    </source>
</evidence>
<keyword evidence="1" id="KW-0472">Membrane</keyword>
<reference evidence="2 3" key="1">
    <citation type="submission" date="2023-07" db="EMBL/GenBank/DDBJ databases">
        <title>Sorghum-associated microbial communities from plants grown in Nebraska, USA.</title>
        <authorList>
            <person name="Schachtman D."/>
        </authorList>
    </citation>
    <scope>NUCLEOTIDE SEQUENCE [LARGE SCALE GENOMIC DNA]</scope>
    <source>
        <strain evidence="2 3">BE313</strain>
    </source>
</reference>
<dbReference type="Proteomes" id="UP001180487">
    <property type="component" value="Unassembled WGS sequence"/>
</dbReference>
<dbReference type="InterPro" id="IPR007498">
    <property type="entry name" value="PqiA-like"/>
</dbReference>
<protein>
    <submittedName>
        <fullName evidence="2">Paraquat-inducible protein A</fullName>
    </submittedName>
</protein>
<keyword evidence="1" id="KW-0812">Transmembrane</keyword>